<sequence length="112" mass="12607">MHPQIIDYQMRGLGFYVADHSYDSSKPSSSGHNERWMFWGPILGGNYQGHDHRRYRLGRGDLGTEGELVRRLEQPGRLPHHNLRNRSDLAGVPGQRGGGAVAGRPAPHVSRW</sequence>
<dbReference type="STRING" id="633440.SAMN05421869_12389"/>
<evidence type="ECO:0000313" key="2">
    <source>
        <dbReference type="EMBL" id="SDL20517.1"/>
    </source>
</evidence>
<gene>
    <name evidence="2" type="ORF">SAMN05421869_12389</name>
</gene>
<accession>A0A1G9I5J6</accession>
<feature type="compositionally biased region" description="Low complexity" evidence="1">
    <location>
        <begin position="102"/>
        <end position="112"/>
    </location>
</feature>
<protein>
    <submittedName>
        <fullName evidence="2">Uncharacterized protein</fullName>
    </submittedName>
</protein>
<dbReference type="Proteomes" id="UP000199202">
    <property type="component" value="Unassembled WGS sequence"/>
</dbReference>
<dbReference type="EMBL" id="FNDJ01000023">
    <property type="protein sequence ID" value="SDL20517.1"/>
    <property type="molecule type" value="Genomic_DNA"/>
</dbReference>
<evidence type="ECO:0000313" key="3">
    <source>
        <dbReference type="Proteomes" id="UP000199202"/>
    </source>
</evidence>
<feature type="region of interest" description="Disordered" evidence="1">
    <location>
        <begin position="74"/>
        <end position="112"/>
    </location>
</feature>
<name>A0A1G9I5J6_9ACTN</name>
<reference evidence="2 3" key="1">
    <citation type="submission" date="2016-10" db="EMBL/GenBank/DDBJ databases">
        <authorList>
            <person name="de Groot N.N."/>
        </authorList>
    </citation>
    <scope>NUCLEOTIDE SEQUENCE [LARGE SCALE GENOMIC DNA]</scope>
    <source>
        <strain evidence="2 3">CGMCC 4.6533</strain>
    </source>
</reference>
<dbReference type="AlphaFoldDB" id="A0A1G9I5J6"/>
<keyword evidence="3" id="KW-1185">Reference proteome</keyword>
<proteinExistence type="predicted"/>
<organism evidence="2 3">
    <name type="scientific">Nonomuraea jiangxiensis</name>
    <dbReference type="NCBI Taxonomy" id="633440"/>
    <lineage>
        <taxon>Bacteria</taxon>
        <taxon>Bacillati</taxon>
        <taxon>Actinomycetota</taxon>
        <taxon>Actinomycetes</taxon>
        <taxon>Streptosporangiales</taxon>
        <taxon>Streptosporangiaceae</taxon>
        <taxon>Nonomuraea</taxon>
    </lineage>
</organism>
<dbReference type="RefSeq" id="WP_090943685.1">
    <property type="nucleotide sequence ID" value="NZ_FNDJ01000023.1"/>
</dbReference>
<evidence type="ECO:0000256" key="1">
    <source>
        <dbReference type="SAM" id="MobiDB-lite"/>
    </source>
</evidence>